<feature type="compositionally biased region" description="Low complexity" evidence="1">
    <location>
        <begin position="149"/>
        <end position="158"/>
    </location>
</feature>
<feature type="region of interest" description="Disordered" evidence="1">
    <location>
        <begin position="16"/>
        <end position="185"/>
    </location>
</feature>
<protein>
    <submittedName>
        <fullName evidence="2">Uncharacterized protein</fullName>
    </submittedName>
</protein>
<evidence type="ECO:0000313" key="3">
    <source>
        <dbReference type="Proteomes" id="UP000000763"/>
    </source>
</evidence>
<feature type="compositionally biased region" description="Low complexity" evidence="1">
    <location>
        <begin position="118"/>
        <end position="135"/>
    </location>
</feature>
<feature type="compositionally biased region" description="Pro residues" evidence="1">
    <location>
        <begin position="33"/>
        <end position="44"/>
    </location>
</feature>
<accession>Q67UN0</accession>
<feature type="compositionally biased region" description="Low complexity" evidence="1">
    <location>
        <begin position="93"/>
        <end position="103"/>
    </location>
</feature>
<reference evidence="3" key="2">
    <citation type="journal article" date="2008" name="Nucleic Acids Res.">
        <title>The rice annotation project database (RAP-DB): 2008 update.</title>
        <authorList>
            <consortium name="The rice annotation project (RAP)"/>
        </authorList>
    </citation>
    <scope>GENOME REANNOTATION</scope>
    <source>
        <strain evidence="3">cv. Nipponbare</strain>
    </source>
</reference>
<gene>
    <name evidence="2" type="primary">OSJNBb0071O21.19</name>
</gene>
<name>Q67UN0_ORYSJ</name>
<evidence type="ECO:0000313" key="2">
    <source>
        <dbReference type="EMBL" id="BAD38139.1"/>
    </source>
</evidence>
<dbReference type="Proteomes" id="UP000000763">
    <property type="component" value="Chromosome 2"/>
</dbReference>
<dbReference type="AlphaFoldDB" id="Q67UN0"/>
<organism evidence="2 3">
    <name type="scientific">Oryza sativa subsp. japonica</name>
    <name type="common">Rice</name>
    <dbReference type="NCBI Taxonomy" id="39947"/>
    <lineage>
        <taxon>Eukaryota</taxon>
        <taxon>Viridiplantae</taxon>
        <taxon>Streptophyta</taxon>
        <taxon>Embryophyta</taxon>
        <taxon>Tracheophyta</taxon>
        <taxon>Spermatophyta</taxon>
        <taxon>Magnoliopsida</taxon>
        <taxon>Liliopsida</taxon>
        <taxon>Poales</taxon>
        <taxon>Poaceae</taxon>
        <taxon>BOP clade</taxon>
        <taxon>Oryzoideae</taxon>
        <taxon>Oryzeae</taxon>
        <taxon>Oryzinae</taxon>
        <taxon>Oryza</taxon>
        <taxon>Oryza sativa</taxon>
    </lineage>
</organism>
<dbReference type="EMBL" id="AP005497">
    <property type="protein sequence ID" value="BAD38139.1"/>
    <property type="molecule type" value="Genomic_DNA"/>
</dbReference>
<reference evidence="3" key="1">
    <citation type="journal article" date="2005" name="Nature">
        <title>The map-based sequence of the rice genome.</title>
        <authorList>
            <consortium name="International rice genome sequencing project (IRGSP)"/>
            <person name="Matsumoto T."/>
            <person name="Wu J."/>
            <person name="Kanamori H."/>
            <person name="Katayose Y."/>
            <person name="Fujisawa M."/>
            <person name="Namiki N."/>
            <person name="Mizuno H."/>
            <person name="Yamamoto K."/>
            <person name="Antonio B.A."/>
            <person name="Baba T."/>
            <person name="Sakata K."/>
            <person name="Nagamura Y."/>
            <person name="Aoki H."/>
            <person name="Arikawa K."/>
            <person name="Arita K."/>
            <person name="Bito T."/>
            <person name="Chiden Y."/>
            <person name="Fujitsuka N."/>
            <person name="Fukunaka R."/>
            <person name="Hamada M."/>
            <person name="Harada C."/>
            <person name="Hayashi A."/>
            <person name="Hijishita S."/>
            <person name="Honda M."/>
            <person name="Hosokawa S."/>
            <person name="Ichikawa Y."/>
            <person name="Idonuma A."/>
            <person name="Iijima M."/>
            <person name="Ikeda M."/>
            <person name="Ikeno M."/>
            <person name="Ito K."/>
            <person name="Ito S."/>
            <person name="Ito T."/>
            <person name="Ito Y."/>
            <person name="Ito Y."/>
            <person name="Iwabuchi A."/>
            <person name="Kamiya K."/>
            <person name="Karasawa W."/>
            <person name="Kurita K."/>
            <person name="Katagiri S."/>
            <person name="Kikuta A."/>
            <person name="Kobayashi H."/>
            <person name="Kobayashi N."/>
            <person name="Machita K."/>
            <person name="Maehara T."/>
            <person name="Masukawa M."/>
            <person name="Mizubayashi T."/>
            <person name="Mukai Y."/>
            <person name="Nagasaki H."/>
            <person name="Nagata Y."/>
            <person name="Naito S."/>
            <person name="Nakashima M."/>
            <person name="Nakama Y."/>
            <person name="Nakamichi Y."/>
            <person name="Nakamura M."/>
            <person name="Meguro A."/>
            <person name="Negishi M."/>
            <person name="Ohta I."/>
            <person name="Ohta T."/>
            <person name="Okamoto M."/>
            <person name="Ono N."/>
            <person name="Saji S."/>
            <person name="Sakaguchi M."/>
            <person name="Sakai K."/>
            <person name="Shibata M."/>
            <person name="Shimokawa T."/>
            <person name="Song J."/>
            <person name="Takazaki Y."/>
            <person name="Terasawa K."/>
            <person name="Tsugane M."/>
            <person name="Tsuji K."/>
            <person name="Ueda S."/>
            <person name="Waki K."/>
            <person name="Yamagata H."/>
            <person name="Yamamoto M."/>
            <person name="Yamamoto S."/>
            <person name="Yamane H."/>
            <person name="Yoshiki S."/>
            <person name="Yoshihara R."/>
            <person name="Yukawa K."/>
            <person name="Zhong H."/>
            <person name="Yano M."/>
            <person name="Yuan Q."/>
            <person name="Ouyang S."/>
            <person name="Liu J."/>
            <person name="Jones K.M."/>
            <person name="Gansberger K."/>
            <person name="Moffat K."/>
            <person name="Hill J."/>
            <person name="Bera J."/>
            <person name="Fadrosh D."/>
            <person name="Jin S."/>
            <person name="Johri S."/>
            <person name="Kim M."/>
            <person name="Overton L."/>
            <person name="Reardon M."/>
            <person name="Tsitrin T."/>
            <person name="Vuong H."/>
            <person name="Weaver B."/>
            <person name="Ciecko A."/>
            <person name="Tallon L."/>
            <person name="Jackson J."/>
            <person name="Pai G."/>
            <person name="Aken S.V."/>
            <person name="Utterback T."/>
            <person name="Reidmuller S."/>
            <person name="Feldblyum T."/>
            <person name="Hsiao J."/>
            <person name="Zismann V."/>
            <person name="Iobst S."/>
            <person name="de Vazeille A.R."/>
            <person name="Buell C.R."/>
            <person name="Ying K."/>
            <person name="Li Y."/>
            <person name="Lu T."/>
            <person name="Huang Y."/>
            <person name="Zhao Q."/>
            <person name="Feng Q."/>
            <person name="Zhang L."/>
            <person name="Zhu J."/>
            <person name="Weng Q."/>
            <person name="Mu J."/>
            <person name="Lu Y."/>
            <person name="Fan D."/>
            <person name="Liu Y."/>
            <person name="Guan J."/>
            <person name="Zhang Y."/>
            <person name="Yu S."/>
            <person name="Liu X."/>
            <person name="Zhang Y."/>
            <person name="Hong G."/>
            <person name="Han B."/>
            <person name="Choisne N."/>
            <person name="Demange N."/>
            <person name="Orjeda G."/>
            <person name="Samain S."/>
            <person name="Cattolico L."/>
            <person name="Pelletier E."/>
            <person name="Couloux A."/>
            <person name="Segurens B."/>
            <person name="Wincker P."/>
            <person name="D'Hont A."/>
            <person name="Scarpelli C."/>
            <person name="Weissenbach J."/>
            <person name="Salanoubat M."/>
            <person name="Quetier F."/>
            <person name="Yu Y."/>
            <person name="Kim H.R."/>
            <person name="Rambo T."/>
            <person name="Currie J."/>
            <person name="Collura K."/>
            <person name="Luo M."/>
            <person name="Yang T."/>
            <person name="Ammiraju J.S.S."/>
            <person name="Engler F."/>
            <person name="Soderlund C."/>
            <person name="Wing R.A."/>
            <person name="Palmer L.E."/>
            <person name="de la Bastide M."/>
            <person name="Spiegel L."/>
            <person name="Nascimento L."/>
            <person name="Zutavern T."/>
            <person name="O'Shaughnessy A."/>
            <person name="Dike S."/>
            <person name="Dedhia N."/>
            <person name="Preston R."/>
            <person name="Balija V."/>
            <person name="McCombie W.R."/>
            <person name="Chow T."/>
            <person name="Chen H."/>
            <person name="Chung M."/>
            <person name="Chen C."/>
            <person name="Shaw J."/>
            <person name="Wu H."/>
            <person name="Hsiao K."/>
            <person name="Chao Y."/>
            <person name="Chu M."/>
            <person name="Cheng C."/>
            <person name="Hour A."/>
            <person name="Lee P."/>
            <person name="Lin S."/>
            <person name="Lin Y."/>
            <person name="Liou J."/>
            <person name="Liu S."/>
            <person name="Hsing Y."/>
            <person name="Raghuvanshi S."/>
            <person name="Mohanty A."/>
            <person name="Bharti A.K."/>
            <person name="Gaur A."/>
            <person name="Gupta V."/>
            <person name="Kumar D."/>
            <person name="Ravi V."/>
            <person name="Vij S."/>
            <person name="Kapur A."/>
            <person name="Khurana P."/>
            <person name="Khurana P."/>
            <person name="Khurana J.P."/>
            <person name="Tyagi A.K."/>
            <person name="Gaikwad K."/>
            <person name="Singh A."/>
            <person name="Dalal V."/>
            <person name="Srivastava S."/>
            <person name="Dixit A."/>
            <person name="Pal A.K."/>
            <person name="Ghazi I.A."/>
            <person name="Yadav M."/>
            <person name="Pandit A."/>
            <person name="Bhargava A."/>
            <person name="Sureshbabu K."/>
            <person name="Batra K."/>
            <person name="Sharma T.R."/>
            <person name="Mohapatra T."/>
            <person name="Singh N.K."/>
            <person name="Messing J."/>
            <person name="Nelson A.B."/>
            <person name="Fuks G."/>
            <person name="Kavchok S."/>
            <person name="Keizer G."/>
            <person name="Linton E."/>
            <person name="Llaca V."/>
            <person name="Song R."/>
            <person name="Tanyolac B."/>
            <person name="Young S."/>
            <person name="Ho-Il K."/>
            <person name="Hahn J.H."/>
            <person name="Sangsakoo G."/>
            <person name="Vanavichit A."/>
            <person name="de Mattos Luiz.A.T."/>
            <person name="Zimmer P.D."/>
            <person name="Malone G."/>
            <person name="Dellagostin O."/>
            <person name="de Oliveira A.C."/>
            <person name="Bevan M."/>
            <person name="Bancroft I."/>
            <person name="Minx P."/>
            <person name="Cordum H."/>
            <person name="Wilson R."/>
            <person name="Cheng Z."/>
            <person name="Jin W."/>
            <person name="Jiang J."/>
            <person name="Leong S.A."/>
            <person name="Iwama H."/>
            <person name="Gojobori T."/>
            <person name="Itoh T."/>
            <person name="Niimura Y."/>
            <person name="Fujii Y."/>
            <person name="Habara T."/>
            <person name="Sakai H."/>
            <person name="Sato Y."/>
            <person name="Wilson G."/>
            <person name="Kumar K."/>
            <person name="McCouch S."/>
            <person name="Juretic N."/>
            <person name="Hoen D."/>
            <person name="Wright S."/>
            <person name="Bruskiewich R."/>
            <person name="Bureau T."/>
            <person name="Miyao A."/>
            <person name="Hirochika H."/>
            <person name="Nishikawa T."/>
            <person name="Kadowaki K."/>
            <person name="Sugiura M."/>
            <person name="Burr B."/>
            <person name="Sasaki T."/>
        </authorList>
    </citation>
    <scope>NUCLEOTIDE SEQUENCE [LARGE SCALE GENOMIC DNA]</scope>
    <source>
        <strain evidence="3">cv. Nipponbare</strain>
    </source>
</reference>
<evidence type="ECO:0000256" key="1">
    <source>
        <dbReference type="SAM" id="MobiDB-lite"/>
    </source>
</evidence>
<proteinExistence type="predicted"/>
<feature type="compositionally biased region" description="Basic and acidic residues" evidence="1">
    <location>
        <begin position="168"/>
        <end position="182"/>
    </location>
</feature>
<sequence length="237" mass="24623">MGIGGKDVSKIGMAKAWGMGGEGSTTASRPAAGLPPPPHPPPALLPDLMEVGRHRLSSRRRVAPPFRCRMPPLGRPSTAAAGPPLPRFGGEEGAAATAASAGHGQRERVKRGGCCRQAASASRPAAASPLPSTAACRLPPMTPLGHPSPDLADGMAGAAPPPLPAASSERESRDEEERDARDGSLWMPYLVDSFGSAQSPYRCRGSVERPIDADFSTSGTYSADTYLMFCSSARLRP</sequence>